<dbReference type="PANTHER" id="PTHR42707">
    <property type="entry name" value="ACYL-COA DEHYDROGENASE"/>
    <property type="match status" value="1"/>
</dbReference>
<dbReference type="InterPro" id="IPR036250">
    <property type="entry name" value="AcylCo_DH-like_C"/>
</dbReference>
<keyword evidence="5" id="KW-0560">Oxidoreductase</keyword>
<evidence type="ECO:0000259" key="7">
    <source>
        <dbReference type="Pfam" id="PF00441"/>
    </source>
</evidence>
<dbReference type="RefSeq" id="WP_243553735.1">
    <property type="nucleotide sequence ID" value="NZ_CP094528.1"/>
</dbReference>
<sequence length="592" mass="62752">MATTHEVRNQVPERAGIDEFATNAPLVEAVAKWGSEAGSPARGGASDRLTELGRLVGSEPFQRDAELANTRPPVLRSHDRWGRRIDEVDYDESYHRIMAAAVGAGAHTSAWAEPGPGANVDRAAAFFLLAQVEPGHACPISMTHAAVPTLRLGASGLIGDWMPRLLSRDYDPSLAVSADQEFLADTPDPDTSATASRQGIPDPRTAPAKRSALIGMAMTEKQGGSDVRANTTRAEPTGADTPWGREVVLTGHKWFCSAPMSDAFLVLAQTDGGLSCAFVPRIRPDGSRNAFAIQRLKDKLGNRSNASSEVEFDGTVGYLVGDEGRGVATIVQMVTRTRLDCVIGSAAGMRQAVAEAAWHVRHRRAFGSLLVDQPAMRAVAADLALESEAATWTAMRLAAAYDDDADASTDAAFRRLATAVAKYHVCKRGAGHAAEALECLGGNGYTEAWPLARRYREQPLLAIWEGSGNVIALDVLRVLGREPEAFEAFFEVVRRAGGADAAFDVGLAHAESLARETARDLADPGAGASVAALRARELTERLALVLQGALLIEHAPAAVADAFCATRLGGEGGAQYGVLPRRADLTAILARA</sequence>
<evidence type="ECO:0000256" key="2">
    <source>
        <dbReference type="ARBA" id="ARBA00009347"/>
    </source>
</evidence>
<dbReference type="InterPro" id="IPR006089">
    <property type="entry name" value="Acyl-CoA_DH_CS"/>
</dbReference>
<protein>
    <submittedName>
        <fullName evidence="10">Acyl-CoA dehydrogenase family protein</fullName>
    </submittedName>
</protein>
<dbReference type="Proteomes" id="UP000832097">
    <property type="component" value="Chromosome"/>
</dbReference>
<dbReference type="Pfam" id="PF02770">
    <property type="entry name" value="Acyl-CoA_dh_M"/>
    <property type="match status" value="1"/>
</dbReference>
<comment type="similarity">
    <text evidence="2 5">Belongs to the acyl-CoA dehydrogenase family.</text>
</comment>
<dbReference type="InterPro" id="IPR041504">
    <property type="entry name" value="AidB_N"/>
</dbReference>
<dbReference type="InterPro" id="IPR006091">
    <property type="entry name" value="Acyl-CoA_Oxase/DH_mid-dom"/>
</dbReference>
<keyword evidence="3 5" id="KW-0285">Flavoprotein</keyword>
<gene>
    <name evidence="10" type="ORF">MTO99_11440</name>
</gene>
<dbReference type="Gene3D" id="6.10.250.600">
    <property type="match status" value="1"/>
</dbReference>
<dbReference type="InterPro" id="IPR052904">
    <property type="entry name" value="Acyl-CoA_dehydrogenase-like"/>
</dbReference>
<comment type="cofactor">
    <cofactor evidence="1 5">
        <name>FAD</name>
        <dbReference type="ChEBI" id="CHEBI:57692"/>
    </cofactor>
</comment>
<evidence type="ECO:0000256" key="6">
    <source>
        <dbReference type="SAM" id="MobiDB-lite"/>
    </source>
</evidence>
<dbReference type="SUPFAM" id="SSF56645">
    <property type="entry name" value="Acyl-CoA dehydrogenase NM domain-like"/>
    <property type="match status" value="1"/>
</dbReference>
<evidence type="ECO:0000313" key="11">
    <source>
        <dbReference type="Proteomes" id="UP000832097"/>
    </source>
</evidence>
<feature type="region of interest" description="Disordered" evidence="6">
    <location>
        <begin position="182"/>
        <end position="243"/>
    </location>
</feature>
<dbReference type="SUPFAM" id="SSF47203">
    <property type="entry name" value="Acyl-CoA dehydrogenase C-terminal domain-like"/>
    <property type="match status" value="1"/>
</dbReference>
<dbReference type="InterPro" id="IPR009075">
    <property type="entry name" value="AcylCo_DH/oxidase_C"/>
</dbReference>
<organism evidence="10 11">
    <name type="scientific">Agromyces larvae</name>
    <dbReference type="NCBI Taxonomy" id="2929802"/>
    <lineage>
        <taxon>Bacteria</taxon>
        <taxon>Bacillati</taxon>
        <taxon>Actinomycetota</taxon>
        <taxon>Actinomycetes</taxon>
        <taxon>Micrococcales</taxon>
        <taxon>Microbacteriaceae</taxon>
        <taxon>Agromyces</taxon>
    </lineage>
</organism>
<dbReference type="InterPro" id="IPR009100">
    <property type="entry name" value="AcylCoA_DH/oxidase_NM_dom_sf"/>
</dbReference>
<dbReference type="EMBL" id="CP094528">
    <property type="protein sequence ID" value="UOE42804.1"/>
    <property type="molecule type" value="Genomic_DNA"/>
</dbReference>
<evidence type="ECO:0000256" key="4">
    <source>
        <dbReference type="ARBA" id="ARBA00022827"/>
    </source>
</evidence>
<evidence type="ECO:0000256" key="5">
    <source>
        <dbReference type="RuleBase" id="RU362125"/>
    </source>
</evidence>
<evidence type="ECO:0000259" key="9">
    <source>
        <dbReference type="Pfam" id="PF18158"/>
    </source>
</evidence>
<evidence type="ECO:0000256" key="1">
    <source>
        <dbReference type="ARBA" id="ARBA00001974"/>
    </source>
</evidence>
<dbReference type="Gene3D" id="2.40.110.20">
    <property type="match status" value="1"/>
</dbReference>
<dbReference type="Pfam" id="PF00441">
    <property type="entry name" value="Acyl-CoA_dh_1"/>
    <property type="match status" value="1"/>
</dbReference>
<dbReference type="PANTHER" id="PTHR42707:SF3">
    <property type="entry name" value="ACYL-COA DEHYDROGENASE AIDB-RELATED"/>
    <property type="match status" value="1"/>
</dbReference>
<dbReference type="PROSITE" id="PS00072">
    <property type="entry name" value="ACYL_COA_DH_1"/>
    <property type="match status" value="1"/>
</dbReference>
<feature type="domain" description="Adaptive response protein AidB N-terminal" evidence="9">
    <location>
        <begin position="9"/>
        <end position="172"/>
    </location>
</feature>
<feature type="domain" description="Acyl-CoA dehydrogenase/oxidase C-terminal" evidence="7">
    <location>
        <begin position="324"/>
        <end position="478"/>
    </location>
</feature>
<keyword evidence="11" id="KW-1185">Reference proteome</keyword>
<evidence type="ECO:0000259" key="8">
    <source>
        <dbReference type="Pfam" id="PF02770"/>
    </source>
</evidence>
<feature type="domain" description="Acyl-CoA oxidase/dehydrogenase middle" evidence="8">
    <location>
        <begin position="215"/>
        <end position="314"/>
    </location>
</feature>
<evidence type="ECO:0000256" key="3">
    <source>
        <dbReference type="ARBA" id="ARBA00022630"/>
    </source>
</evidence>
<proteinExistence type="inferred from homology"/>
<name>A0ABY4BV81_9MICO</name>
<accession>A0ABY4BV81</accession>
<dbReference type="Gene3D" id="1.20.140.10">
    <property type="entry name" value="Butyryl-CoA Dehydrogenase, subunit A, domain 3"/>
    <property type="match status" value="1"/>
</dbReference>
<dbReference type="Pfam" id="PF18158">
    <property type="entry name" value="AidB_N"/>
    <property type="match status" value="1"/>
</dbReference>
<keyword evidence="4 5" id="KW-0274">FAD</keyword>
<reference evidence="10 11" key="1">
    <citation type="submission" date="2022-03" db="EMBL/GenBank/DDBJ databases">
        <title>Mucilaginibacter sp. isolated from the gut of Protaetia brevitarsis seulensis larvae.</title>
        <authorList>
            <person name="Won M."/>
            <person name="Kim S.-J."/>
            <person name="Kwon S.-W."/>
        </authorList>
    </citation>
    <scope>NUCLEOTIDE SEQUENCE [LARGE SCALE GENOMIC DNA]</scope>
    <source>
        <strain evidence="10 11">CFWR-12</strain>
    </source>
</reference>
<evidence type="ECO:0000313" key="10">
    <source>
        <dbReference type="EMBL" id="UOE42804.1"/>
    </source>
</evidence>